<dbReference type="PIRSF" id="PIRSF004557">
    <property type="entry name" value="SecY"/>
    <property type="match status" value="1"/>
</dbReference>
<keyword evidence="9 10" id="KW-0472">Membrane</keyword>
<evidence type="ECO:0000256" key="7">
    <source>
        <dbReference type="ARBA" id="ARBA00022989"/>
    </source>
</evidence>
<dbReference type="RefSeq" id="WP_015505275.1">
    <property type="nucleotide sequence ID" value="NZ_CP017686.1"/>
</dbReference>
<feature type="transmembrane region" description="Helical" evidence="10">
    <location>
        <begin position="254"/>
        <end position="271"/>
    </location>
</feature>
<feature type="transmembrane region" description="Helical" evidence="10">
    <location>
        <begin position="119"/>
        <end position="141"/>
    </location>
</feature>
<keyword evidence="8 10" id="KW-0811">Translocation</keyword>
<evidence type="ECO:0000256" key="13">
    <source>
        <dbReference type="RuleBase" id="RU004349"/>
    </source>
</evidence>
<protein>
    <recommendedName>
        <fullName evidence="10 11">Protein translocase subunit SecY</fullName>
    </recommendedName>
    <alternativeName>
        <fullName evidence="10">Protein transport protein SEC61 subunit alpha homolog</fullName>
    </alternativeName>
</protein>
<evidence type="ECO:0000256" key="6">
    <source>
        <dbReference type="ARBA" id="ARBA00022927"/>
    </source>
</evidence>
<evidence type="ECO:0000313" key="16">
    <source>
        <dbReference type="Proteomes" id="UP000273278"/>
    </source>
</evidence>
<dbReference type="AlphaFoldDB" id="A0A3G3IIB7"/>
<feature type="domain" description="Translocon Sec61/SecY plug" evidence="14">
    <location>
        <begin position="43"/>
        <end position="77"/>
    </location>
</feature>
<feature type="transmembrane region" description="Helical" evidence="10">
    <location>
        <begin position="185"/>
        <end position="207"/>
    </location>
</feature>
<evidence type="ECO:0000256" key="9">
    <source>
        <dbReference type="ARBA" id="ARBA00023136"/>
    </source>
</evidence>
<dbReference type="PROSITE" id="PS00755">
    <property type="entry name" value="SECY_1"/>
    <property type="match status" value="1"/>
</dbReference>
<keyword evidence="5 10" id="KW-0812">Transmembrane</keyword>
<dbReference type="PRINTS" id="PR00303">
    <property type="entry name" value="SECYTRNLCASE"/>
</dbReference>
<evidence type="ECO:0000256" key="8">
    <source>
        <dbReference type="ARBA" id="ARBA00023010"/>
    </source>
</evidence>
<gene>
    <name evidence="10" type="primary">secY</name>
    <name evidence="15" type="ORF">BKD89_06800</name>
</gene>
<dbReference type="InterPro" id="IPR019561">
    <property type="entry name" value="Translocon_Sec61/SecY_plug_dom"/>
</dbReference>
<reference evidence="15 16" key="1">
    <citation type="submission" date="2016-10" db="EMBL/GenBank/DDBJ databases">
        <title>Complete genome of the TMA-utilizing, human hosted archaeon Methanomethylophilus alvus Gen. nov, sp. nov., strain Mx-05, derived from a pure culture.</title>
        <authorList>
            <person name="Brugere J.-F."/>
            <person name="Ben Hania W."/>
            <person name="Chaudhary P.P."/>
            <person name="Gaci N."/>
            <person name="Borrel G."/>
            <person name="Cao Van Tuat L."/>
            <person name="Fardeau M.-L."/>
            <person name="Harris H.M.B."/>
            <person name="O'Toole P.W."/>
            <person name="Ollivier B."/>
        </authorList>
    </citation>
    <scope>NUCLEOTIDE SEQUENCE [LARGE SCALE GENOMIC DNA]</scope>
    <source>
        <strain evidence="15 16">Mx-05</strain>
    </source>
</reference>
<dbReference type="Gene3D" id="1.10.3370.10">
    <property type="entry name" value="SecY subunit domain"/>
    <property type="match status" value="1"/>
</dbReference>
<evidence type="ECO:0000256" key="5">
    <source>
        <dbReference type="ARBA" id="ARBA00022692"/>
    </source>
</evidence>
<dbReference type="PANTHER" id="PTHR10906">
    <property type="entry name" value="SECY/SEC61-ALPHA FAMILY MEMBER"/>
    <property type="match status" value="1"/>
</dbReference>
<organism evidence="15 16">
    <name type="scientific">Methanomethylophilus alvi</name>
    <dbReference type="NCBI Taxonomy" id="1291540"/>
    <lineage>
        <taxon>Archaea</taxon>
        <taxon>Methanobacteriati</taxon>
        <taxon>Thermoplasmatota</taxon>
        <taxon>Thermoplasmata</taxon>
        <taxon>Methanomassiliicoccales</taxon>
        <taxon>Methanomethylophilaceae</taxon>
        <taxon>Methanomethylophilus</taxon>
    </lineage>
</organism>
<sequence>MDDEKPSLLYKVKPIGDRLPAVKRPEGHVHFRTKMMWVAVILVLYFVMSNVYVWGLDQSESLDIFAQYRTIMAGASGTILQLGIGPIVTASIIMQLFVGAKIIKLDLSNRKDKACYQSVLKLLVIVMIFVEAIPQVFGYLVPSDTFTDTFGSVGAKLLIILQLFVGSYLVFLFDEVISKWGIGSGISLFIAAGVSQAVFTGALNWYAVDNSSAMSLSNPPAGTIPKAIYVLMNTNSADMANGGYEMIFLGQPNPLIALIGTIVIFLIVVYLESSRIELPISHGNVRGARGKYPIKLMYASNIPVILMSALLANISMVCLLLYTNDFLSGIPFLGGNASIGFYEDGSTTASSGLAWYLSTPSGLTDWLLPILNPSSYGNDHTVLQNICHVAIYMAVMVLGSIMFAKFWVETTNLGAESVAKNIQRSGMQIPGFRREPRVLKRVLDRYIPTITILSGALIGLLAACADMIGTTGNATGTGLLLTVGIIIRFYEALGREQMMEMNPMMRGFFGGEE</sequence>
<feature type="transmembrane region" description="Helical" evidence="10">
    <location>
        <begin position="75"/>
        <end position="98"/>
    </location>
</feature>
<evidence type="ECO:0000256" key="11">
    <source>
        <dbReference type="RuleBase" id="RU000537"/>
    </source>
</evidence>
<feature type="transmembrane region" description="Helical" evidence="10">
    <location>
        <begin position="389"/>
        <end position="408"/>
    </location>
</feature>
<dbReference type="InterPro" id="IPR002208">
    <property type="entry name" value="SecY/SEC61-alpha"/>
</dbReference>
<comment type="subunit">
    <text evidence="10">Component of the Sec protein translocase complex. Heterotrimer consisting of alpha (SecY), beta (SecG) and gamma (SecE) subunits. The heterotrimers can form oligomers, although 1 heterotrimer is thought to be able to translocate proteins. Interacts with the ribosome. May interact with SecDF, and other proteins may be involved.</text>
</comment>
<evidence type="ECO:0000313" key="15">
    <source>
        <dbReference type="EMBL" id="AYQ55501.1"/>
    </source>
</evidence>
<dbReference type="PROSITE" id="PS00756">
    <property type="entry name" value="SECY_2"/>
    <property type="match status" value="1"/>
</dbReference>
<keyword evidence="3 10" id="KW-0813">Transport</keyword>
<dbReference type="InterPro" id="IPR023201">
    <property type="entry name" value="SecY_dom_sf"/>
</dbReference>
<dbReference type="HAMAP" id="MF_01465">
    <property type="entry name" value="SecY"/>
    <property type="match status" value="1"/>
</dbReference>
<evidence type="ECO:0000256" key="12">
    <source>
        <dbReference type="RuleBase" id="RU003484"/>
    </source>
</evidence>
<dbReference type="Pfam" id="PF10559">
    <property type="entry name" value="Plug_translocon"/>
    <property type="match status" value="1"/>
</dbReference>
<evidence type="ECO:0000256" key="10">
    <source>
        <dbReference type="HAMAP-Rule" id="MF_01465"/>
    </source>
</evidence>
<comment type="similarity">
    <text evidence="2 10 13">Belongs to the SecY/SEC61-alpha family.</text>
</comment>
<keyword evidence="4 10" id="KW-1003">Cell membrane</keyword>
<evidence type="ECO:0000256" key="2">
    <source>
        <dbReference type="ARBA" id="ARBA00005751"/>
    </source>
</evidence>
<keyword evidence="6 10" id="KW-0653">Protein transport</keyword>
<dbReference type="OMA" id="PMMRQMF"/>
<feature type="transmembrane region" description="Helical" evidence="10">
    <location>
        <begin position="446"/>
        <end position="468"/>
    </location>
</feature>
<dbReference type="InterPro" id="IPR030659">
    <property type="entry name" value="SecY_CS"/>
</dbReference>
<feature type="transmembrane region" description="Helical" evidence="10">
    <location>
        <begin position="153"/>
        <end position="173"/>
    </location>
</feature>
<dbReference type="NCBIfam" id="NF006341">
    <property type="entry name" value="PRK08568.1-5"/>
    <property type="match status" value="1"/>
</dbReference>
<evidence type="ECO:0000256" key="1">
    <source>
        <dbReference type="ARBA" id="ARBA00004127"/>
    </source>
</evidence>
<keyword evidence="7 10" id="KW-1133">Transmembrane helix</keyword>
<dbReference type="InterPro" id="IPR026593">
    <property type="entry name" value="SecY"/>
</dbReference>
<accession>A0A3G3IIB7</accession>
<name>A0A3G3IIB7_9ARCH</name>
<dbReference type="GO" id="GO:0065002">
    <property type="term" value="P:intracellular protein transmembrane transport"/>
    <property type="evidence" value="ECO:0007669"/>
    <property type="project" value="UniProtKB-UniRule"/>
</dbReference>
<feature type="transmembrane region" description="Helical" evidence="10">
    <location>
        <begin position="296"/>
        <end position="322"/>
    </location>
</feature>
<dbReference type="GO" id="GO:0005886">
    <property type="term" value="C:plasma membrane"/>
    <property type="evidence" value="ECO:0007669"/>
    <property type="project" value="UniProtKB-SubCell"/>
</dbReference>
<dbReference type="GO" id="GO:0006605">
    <property type="term" value="P:protein targeting"/>
    <property type="evidence" value="ECO:0007669"/>
    <property type="project" value="UniProtKB-UniRule"/>
</dbReference>
<dbReference type="GeneID" id="41322158"/>
<feature type="transmembrane region" description="Helical" evidence="10">
    <location>
        <begin position="474"/>
        <end position="493"/>
    </location>
</feature>
<dbReference type="NCBIfam" id="TIGR00967">
    <property type="entry name" value="3a0501s007"/>
    <property type="match status" value="1"/>
</dbReference>
<evidence type="ECO:0000256" key="4">
    <source>
        <dbReference type="ARBA" id="ARBA00022475"/>
    </source>
</evidence>
<dbReference type="GO" id="GO:0012505">
    <property type="term" value="C:endomembrane system"/>
    <property type="evidence" value="ECO:0007669"/>
    <property type="project" value="UniProtKB-SubCell"/>
</dbReference>
<comment type="function">
    <text evidence="10 11">The central subunit of the protein translocation channel SecYEG. Consists of two halves formed by TMs 1-5 and 6-10. These two domains form a lateral gate at the front which open onto the bilayer between TMs 2 and 7, and are clamped together by SecE at the back. The channel is closed by both a pore ring composed of hydrophobic SecY resides and a short helix (helix 2A) on the extracellular side of the membrane which forms a plug. The plug probably moves laterally to allow the channel to open. The ring and the pore may move independently.</text>
</comment>
<comment type="subcellular location">
    <subcellularLocation>
        <location evidence="10">Cell membrane</location>
        <topology evidence="10">Multi-pass membrane protein</topology>
    </subcellularLocation>
    <subcellularLocation>
        <location evidence="1">Endomembrane system</location>
        <topology evidence="1">Multi-pass membrane protein</topology>
    </subcellularLocation>
    <subcellularLocation>
        <location evidence="12">Membrane</location>
        <topology evidence="12">Multi-pass membrane protein</topology>
    </subcellularLocation>
</comment>
<dbReference type="Proteomes" id="UP000273278">
    <property type="component" value="Chromosome"/>
</dbReference>
<evidence type="ECO:0000256" key="3">
    <source>
        <dbReference type="ARBA" id="ARBA00022448"/>
    </source>
</evidence>
<evidence type="ECO:0000259" key="14">
    <source>
        <dbReference type="Pfam" id="PF10559"/>
    </source>
</evidence>
<proteinExistence type="inferred from homology"/>
<dbReference type="EMBL" id="CP017686">
    <property type="protein sequence ID" value="AYQ55501.1"/>
    <property type="molecule type" value="Genomic_DNA"/>
</dbReference>
<dbReference type="Pfam" id="PF00344">
    <property type="entry name" value="SecY"/>
    <property type="match status" value="1"/>
</dbReference>
<feature type="transmembrane region" description="Helical" evidence="10">
    <location>
        <begin position="35"/>
        <end position="55"/>
    </location>
</feature>
<dbReference type="SUPFAM" id="SSF103491">
    <property type="entry name" value="Preprotein translocase SecY subunit"/>
    <property type="match status" value="1"/>
</dbReference>